<name>A0AAE8YYY7_9CAUD</name>
<dbReference type="Proteomes" id="UP000827875">
    <property type="component" value="Segment"/>
</dbReference>
<dbReference type="EMBL" id="OK499995">
    <property type="protein sequence ID" value="UGO51447.1"/>
    <property type="molecule type" value="Genomic_DNA"/>
</dbReference>
<evidence type="ECO:0000313" key="1">
    <source>
        <dbReference type="EMBL" id="UGO51447.1"/>
    </source>
</evidence>
<gene>
    <name evidence="1" type="ORF">TLACUACHE_33</name>
</gene>
<keyword evidence="2" id="KW-1185">Reference proteome</keyword>
<sequence length="85" mass="9736">MKTTKTLTLYKLLVDIWGKYDETVIDADEATTQALESAAWVLGGKPGSHSLESLAARYLGTEDLYWFLMYLDARKNFKKFLQKNI</sequence>
<protein>
    <submittedName>
        <fullName evidence="1">Uncharacterized protein</fullName>
    </submittedName>
</protein>
<proteinExistence type="predicted"/>
<organism evidence="1 2">
    <name type="scientific">Serratia phage vB_SmaS_Tlacuache</name>
    <dbReference type="NCBI Taxonomy" id="2894809"/>
    <lineage>
        <taxon>Viruses</taxon>
        <taxon>Duplodnaviria</taxon>
        <taxon>Heunggongvirae</taxon>
        <taxon>Uroviricota</taxon>
        <taxon>Caudoviricetes</taxon>
        <taxon>Serbinvirus</taxon>
        <taxon>Serbinvirus tlacuache</taxon>
    </lineage>
</organism>
<reference evidence="1" key="1">
    <citation type="submission" date="2021-10" db="EMBL/GenBank/DDBJ databases">
        <authorList>
            <person name="Todd Z."/>
            <person name="Wilkey A."/>
            <person name="Mckay W."/>
            <person name="Sharma R."/>
            <person name="Grose J.H."/>
        </authorList>
    </citation>
    <scope>NUCLEOTIDE SEQUENCE</scope>
</reference>
<evidence type="ECO:0000313" key="2">
    <source>
        <dbReference type="Proteomes" id="UP000827875"/>
    </source>
</evidence>
<accession>A0AAE8YYY7</accession>